<feature type="region of interest" description="Disordered" evidence="1">
    <location>
        <begin position="263"/>
        <end position="1152"/>
    </location>
</feature>
<organism evidence="2 3">
    <name type="scientific">Diploscapter pachys</name>
    <dbReference type="NCBI Taxonomy" id="2018661"/>
    <lineage>
        <taxon>Eukaryota</taxon>
        <taxon>Metazoa</taxon>
        <taxon>Ecdysozoa</taxon>
        <taxon>Nematoda</taxon>
        <taxon>Chromadorea</taxon>
        <taxon>Rhabditida</taxon>
        <taxon>Rhabditina</taxon>
        <taxon>Rhabditomorpha</taxon>
        <taxon>Rhabditoidea</taxon>
        <taxon>Rhabditidae</taxon>
        <taxon>Diploscapter</taxon>
    </lineage>
</organism>
<feature type="compositionally biased region" description="Polar residues" evidence="1">
    <location>
        <begin position="506"/>
        <end position="520"/>
    </location>
</feature>
<feature type="region of interest" description="Disordered" evidence="1">
    <location>
        <begin position="155"/>
        <end position="241"/>
    </location>
</feature>
<name>A0A2A2JW98_9BILA</name>
<feature type="compositionally biased region" description="Polar residues" evidence="1">
    <location>
        <begin position="653"/>
        <end position="670"/>
    </location>
</feature>
<evidence type="ECO:0000313" key="2">
    <source>
        <dbReference type="EMBL" id="PAV65961.1"/>
    </source>
</evidence>
<feature type="compositionally biased region" description="Low complexity" evidence="1">
    <location>
        <begin position="693"/>
        <end position="708"/>
    </location>
</feature>
<keyword evidence="3" id="KW-1185">Reference proteome</keyword>
<dbReference type="EMBL" id="LIAE01010178">
    <property type="protein sequence ID" value="PAV65961.1"/>
    <property type="molecule type" value="Genomic_DNA"/>
</dbReference>
<feature type="compositionally biased region" description="Polar residues" evidence="1">
    <location>
        <begin position="449"/>
        <end position="458"/>
    </location>
</feature>
<feature type="compositionally biased region" description="Acidic residues" evidence="1">
    <location>
        <begin position="102"/>
        <end position="112"/>
    </location>
</feature>
<feature type="compositionally biased region" description="Polar residues" evidence="1">
    <location>
        <begin position="397"/>
        <end position="414"/>
    </location>
</feature>
<evidence type="ECO:0000313" key="3">
    <source>
        <dbReference type="Proteomes" id="UP000218231"/>
    </source>
</evidence>
<feature type="compositionally biased region" description="Polar residues" evidence="1">
    <location>
        <begin position="328"/>
        <end position="346"/>
    </location>
</feature>
<feature type="compositionally biased region" description="Low complexity" evidence="1">
    <location>
        <begin position="1074"/>
        <end position="1085"/>
    </location>
</feature>
<gene>
    <name evidence="2" type="ORF">WR25_04390</name>
</gene>
<dbReference type="AlphaFoldDB" id="A0A2A2JW98"/>
<feature type="region of interest" description="Disordered" evidence="1">
    <location>
        <begin position="90"/>
        <end position="114"/>
    </location>
</feature>
<feature type="compositionally biased region" description="Low complexity" evidence="1">
    <location>
        <begin position="994"/>
        <end position="1025"/>
    </location>
</feature>
<dbReference type="Proteomes" id="UP000218231">
    <property type="component" value="Unassembled WGS sequence"/>
</dbReference>
<evidence type="ECO:0000256" key="1">
    <source>
        <dbReference type="SAM" id="MobiDB-lite"/>
    </source>
</evidence>
<accession>A0A2A2JW98</accession>
<proteinExistence type="predicted"/>
<feature type="compositionally biased region" description="Basic and acidic residues" evidence="1">
    <location>
        <begin position="538"/>
        <end position="564"/>
    </location>
</feature>
<feature type="compositionally biased region" description="Polar residues" evidence="1">
    <location>
        <begin position="727"/>
        <end position="746"/>
    </location>
</feature>
<feature type="compositionally biased region" description="Low complexity" evidence="1">
    <location>
        <begin position="829"/>
        <end position="842"/>
    </location>
</feature>
<feature type="compositionally biased region" description="Low complexity" evidence="1">
    <location>
        <begin position="875"/>
        <end position="907"/>
    </location>
</feature>
<feature type="compositionally biased region" description="Polar residues" evidence="1">
    <location>
        <begin position="1091"/>
        <end position="1131"/>
    </location>
</feature>
<feature type="compositionally biased region" description="Basic and acidic residues" evidence="1">
    <location>
        <begin position="459"/>
        <end position="473"/>
    </location>
</feature>
<protein>
    <submittedName>
        <fullName evidence="2">Uncharacterized protein</fullName>
    </submittedName>
</protein>
<feature type="compositionally biased region" description="Basic and acidic residues" evidence="1">
    <location>
        <begin position="747"/>
        <end position="760"/>
    </location>
</feature>
<feature type="compositionally biased region" description="Low complexity" evidence="1">
    <location>
        <begin position="944"/>
        <end position="963"/>
    </location>
</feature>
<feature type="compositionally biased region" description="Basic and acidic residues" evidence="1">
    <location>
        <begin position="268"/>
        <end position="286"/>
    </location>
</feature>
<feature type="compositionally biased region" description="Basic and acidic residues" evidence="1">
    <location>
        <begin position="294"/>
        <end position="324"/>
    </location>
</feature>
<feature type="compositionally biased region" description="Low complexity" evidence="1">
    <location>
        <begin position="803"/>
        <end position="817"/>
    </location>
</feature>
<feature type="compositionally biased region" description="Low complexity" evidence="1">
    <location>
        <begin position="578"/>
        <end position="587"/>
    </location>
</feature>
<feature type="compositionally biased region" description="Polar residues" evidence="1">
    <location>
        <begin position="1041"/>
        <end position="1057"/>
    </location>
</feature>
<feature type="compositionally biased region" description="Basic and acidic residues" evidence="1">
    <location>
        <begin position="487"/>
        <end position="504"/>
    </location>
</feature>
<feature type="compositionally biased region" description="Acidic residues" evidence="1">
    <location>
        <begin position="679"/>
        <end position="688"/>
    </location>
</feature>
<reference evidence="2 3" key="1">
    <citation type="journal article" date="2017" name="Curr. Biol.">
        <title>Genome architecture and evolution of a unichromosomal asexual nematode.</title>
        <authorList>
            <person name="Fradin H."/>
            <person name="Zegar C."/>
            <person name="Gutwein M."/>
            <person name="Lucas J."/>
            <person name="Kovtun M."/>
            <person name="Corcoran D."/>
            <person name="Baugh L.R."/>
            <person name="Kiontke K."/>
            <person name="Gunsalus K."/>
            <person name="Fitch D.H."/>
            <person name="Piano F."/>
        </authorList>
    </citation>
    <scope>NUCLEOTIDE SEQUENCE [LARGE SCALE GENOMIC DNA]</scope>
    <source>
        <strain evidence="2">PF1309</strain>
    </source>
</reference>
<feature type="compositionally biased region" description="Basic and acidic residues" evidence="1">
    <location>
        <begin position="229"/>
        <end position="241"/>
    </location>
</feature>
<sequence length="1152" mass="124556">MNCCLKALANVKFVEQRIEDDSDYIKSRLVTQVETSSEQTSKDLVHTVLHESLNAVGCSLSSHQDLPELPPLIGTSEFKTFATQSTSRFESVSKPNLVKEDSEPEIEQDQEQEPIRGLVSVHPDAVPIIPKPPPVPPIIPSQLNNVQKQNEATEKVLVPADARSVDKHSISSRESVASSRDQKQPIPVHPTASQKSSLFDESDEESEQPTSSNTRFFHPPSSSPSPAFEPEKVPEKSKEEIIKKLPAGARAVLPMANEIQAQIQKKQLSAEKKMELNSSDHGEITQKRQPPVYEKIERRSIEPKKKEESPVIPNQDKKDDEKPVVEQASVQKQEQKQAPQTRSIFDSDSDDGDLFKSISASARHVPPITRKQVNVPVKPEATASSKVETVNREMVKESTNVSKPSASKSLTNEQRSAKYRSIFDDSDDEGDIFISKQRPIVKQEVRKTPPQTNSSTSHQKADTEDQQKPELKVNEQPNSVRVTVKQEINEDKVEEVEVAKELVKSQEVTPEKQSVPISVQSEEKEKPPSEKPVSAEAAEARSESTTEKDDSTEQKLNQETDKSSEPTTLVQEPDKSSDSSSQSVSEGPVKEESSAQNAPSFVEPKKAEPLLVPQPVFEREQEEPPALTLDEDEDLFGDPKSTKPIVKPKQPLKHTNSNSSAVSSCDFNQTEPPPLNSSDTDDEEDDDSTMPGKLNNAAFSSLLSSKLAMGPPPLGGRPKSHVGIPDSETTSSSRPGPSLASIMTNRPESRPEPSGRDLFKEPVSSRAPKMEFVTKNRPKGPPRRPPSNLTNLRSRTEEPEAPSSSSMYSSVNFRSSSNQQPAPKSLRPASSAAAIGVGSSSRPSRDAPRSGSNIAPTDGVVIRPTNESSKPGSGASNRLGSSTSTSSRPSSTAASSSNRLSSDSGKSATLSGSNRLGSDSGQRRDSSSGTSGNVSPRGGLPPRSTATGSTASSSSSRTESAMSQRQKEEAALDELLASMDNIAQGNKDMKTQRKSSSSSISGSESKQQSPRMSASMISSSPNSNRLGASNDKSPSFLPPSASKTMPASGQKKTIFSSDSDEDNLFKPIAKPTGSSSRPSNQMSSSMIAPNRLSQPITTTPRVGSSQSQAKSAVLSSTTSIHKPTTTLTSSRVKPKSLFDDSDDDLDLFRKKK</sequence>
<comment type="caution">
    <text evidence="2">The sequence shown here is derived from an EMBL/GenBank/DDBJ whole genome shotgun (WGS) entry which is preliminary data.</text>
</comment>